<proteinExistence type="inferred from homology"/>
<dbReference type="InterPro" id="IPR029009">
    <property type="entry name" value="ASB_dom_sf"/>
</dbReference>
<reference evidence="14 15" key="1">
    <citation type="submission" date="2018-09" db="EMBL/GenBank/DDBJ databases">
        <title>Genomic Encyclopedia of Archaeal and Bacterial Type Strains, Phase II (KMG-II): from individual species to whole genera.</title>
        <authorList>
            <person name="Goeker M."/>
        </authorList>
    </citation>
    <scope>NUCLEOTIDE SEQUENCE [LARGE SCALE GENOMIC DNA]</scope>
    <source>
        <strain evidence="14 15">DSM 17008</strain>
    </source>
</reference>
<dbReference type="GO" id="GO:0003941">
    <property type="term" value="F:L-serine ammonia-lyase activity"/>
    <property type="evidence" value="ECO:0007669"/>
    <property type="project" value="UniProtKB-EC"/>
</dbReference>
<keyword evidence="7" id="KW-0479">Metal-binding</keyword>
<comment type="caution">
    <text evidence="14">The sequence shown here is derived from an EMBL/GenBank/DDBJ whole genome shotgun (WGS) entry which is preliminary data.</text>
</comment>
<dbReference type="GO" id="GO:0051539">
    <property type="term" value="F:4 iron, 4 sulfur cluster binding"/>
    <property type="evidence" value="ECO:0007669"/>
    <property type="project" value="UniProtKB-KW"/>
</dbReference>
<comment type="pathway">
    <text evidence="2">Carbohydrate biosynthesis; gluconeogenesis.</text>
</comment>
<evidence type="ECO:0000256" key="3">
    <source>
        <dbReference type="ARBA" id="ARBA00008636"/>
    </source>
</evidence>
<dbReference type="PANTHER" id="PTHR30182">
    <property type="entry name" value="L-SERINE DEHYDRATASE"/>
    <property type="match status" value="1"/>
</dbReference>
<keyword evidence="9" id="KW-0411">Iron-sulfur</keyword>
<evidence type="ECO:0000256" key="4">
    <source>
        <dbReference type="ARBA" id="ARBA00012093"/>
    </source>
</evidence>
<evidence type="ECO:0000256" key="10">
    <source>
        <dbReference type="ARBA" id="ARBA00023239"/>
    </source>
</evidence>
<evidence type="ECO:0000256" key="2">
    <source>
        <dbReference type="ARBA" id="ARBA00004742"/>
    </source>
</evidence>
<comment type="similarity">
    <text evidence="3">Belongs to the iron-sulfur dependent L-serine dehydratase family.</text>
</comment>
<dbReference type="EMBL" id="RAPK01000011">
    <property type="protein sequence ID" value="RKD69510.1"/>
    <property type="molecule type" value="Genomic_DNA"/>
</dbReference>
<evidence type="ECO:0000256" key="11">
    <source>
        <dbReference type="ARBA" id="ARBA00041766"/>
    </source>
</evidence>
<evidence type="ECO:0000259" key="13">
    <source>
        <dbReference type="Pfam" id="PF03315"/>
    </source>
</evidence>
<dbReference type="Pfam" id="PF03315">
    <property type="entry name" value="SDH_beta"/>
    <property type="match status" value="1"/>
</dbReference>
<dbReference type="InterPro" id="IPR051318">
    <property type="entry name" value="Fe-S_L-Ser"/>
</dbReference>
<comment type="cofactor">
    <cofactor evidence="1">
        <name>[4Fe-4S] cluster</name>
        <dbReference type="ChEBI" id="CHEBI:49883"/>
    </cofactor>
</comment>
<keyword evidence="15" id="KW-1185">Reference proteome</keyword>
<evidence type="ECO:0000313" key="14">
    <source>
        <dbReference type="EMBL" id="RKD69510.1"/>
    </source>
</evidence>
<evidence type="ECO:0000256" key="5">
    <source>
        <dbReference type="ARBA" id="ARBA00022432"/>
    </source>
</evidence>
<name>A0A419UWK3_9BACL</name>
<dbReference type="GO" id="GO:0046872">
    <property type="term" value="F:metal ion binding"/>
    <property type="evidence" value="ECO:0007669"/>
    <property type="project" value="UniProtKB-KW"/>
</dbReference>
<protein>
    <recommendedName>
        <fullName evidence="4">L-serine ammonia-lyase</fullName>
        <ecNumber evidence="4">4.3.1.17</ecNumber>
    </recommendedName>
    <alternativeName>
        <fullName evidence="11">L-serine deaminase</fullName>
    </alternativeName>
</protein>
<accession>A0A419UWK3</accession>
<dbReference type="Gene3D" id="3.30.1330.90">
    <property type="entry name" value="D-3-phosphoglycerate dehydrogenase, domain 3"/>
    <property type="match status" value="1"/>
</dbReference>
<dbReference type="SUPFAM" id="SSF143548">
    <property type="entry name" value="Serine metabolism enzymes domain"/>
    <property type="match status" value="1"/>
</dbReference>
<evidence type="ECO:0000256" key="7">
    <source>
        <dbReference type="ARBA" id="ARBA00022723"/>
    </source>
</evidence>
<evidence type="ECO:0000313" key="15">
    <source>
        <dbReference type="Proteomes" id="UP000285120"/>
    </source>
</evidence>
<keyword evidence="10" id="KW-0456">Lyase</keyword>
<dbReference type="EC" id="4.3.1.17" evidence="4"/>
<evidence type="ECO:0000256" key="6">
    <source>
        <dbReference type="ARBA" id="ARBA00022485"/>
    </source>
</evidence>
<comment type="catalytic activity">
    <reaction evidence="12">
        <text>L-serine = pyruvate + NH4(+)</text>
        <dbReference type="Rhea" id="RHEA:19169"/>
        <dbReference type="ChEBI" id="CHEBI:15361"/>
        <dbReference type="ChEBI" id="CHEBI:28938"/>
        <dbReference type="ChEBI" id="CHEBI:33384"/>
        <dbReference type="EC" id="4.3.1.17"/>
    </reaction>
</comment>
<dbReference type="GO" id="GO:0006094">
    <property type="term" value="P:gluconeogenesis"/>
    <property type="evidence" value="ECO:0007669"/>
    <property type="project" value="UniProtKB-KW"/>
</dbReference>
<keyword evidence="5" id="KW-0312">Gluconeogenesis</keyword>
<dbReference type="InterPro" id="IPR005131">
    <property type="entry name" value="Ser_deHydtase_bsu"/>
</dbReference>
<dbReference type="RefSeq" id="WP_120194076.1">
    <property type="nucleotide sequence ID" value="NZ_RAPK01000011.1"/>
</dbReference>
<dbReference type="AlphaFoldDB" id="A0A419UWK3"/>
<organism evidence="14 15">
    <name type="scientific">Sinobaca qinghaiensis</name>
    <dbReference type="NCBI Taxonomy" id="342944"/>
    <lineage>
        <taxon>Bacteria</taxon>
        <taxon>Bacillati</taxon>
        <taxon>Bacillota</taxon>
        <taxon>Bacilli</taxon>
        <taxon>Bacillales</taxon>
        <taxon>Sporolactobacillaceae</taxon>
        <taxon>Sinobaca</taxon>
    </lineage>
</organism>
<dbReference type="Proteomes" id="UP000285120">
    <property type="component" value="Unassembled WGS sequence"/>
</dbReference>
<keyword evidence="8" id="KW-0408">Iron</keyword>
<feature type="domain" description="Serine dehydratase beta chain" evidence="13">
    <location>
        <begin position="5"/>
        <end position="95"/>
    </location>
</feature>
<dbReference type="OrthoDB" id="9813137at2"/>
<keyword evidence="6" id="KW-0004">4Fe-4S</keyword>
<evidence type="ECO:0000256" key="12">
    <source>
        <dbReference type="ARBA" id="ARBA00049406"/>
    </source>
</evidence>
<gene>
    <name evidence="14" type="ORF">ATL39_2929</name>
</gene>
<evidence type="ECO:0000256" key="8">
    <source>
        <dbReference type="ARBA" id="ARBA00023004"/>
    </source>
</evidence>
<evidence type="ECO:0000256" key="9">
    <source>
        <dbReference type="ARBA" id="ARBA00023014"/>
    </source>
</evidence>
<dbReference type="PANTHER" id="PTHR30182:SF12">
    <property type="entry name" value="L-SERINE DEHYDRATASE, BETA CHAIN-RELATED"/>
    <property type="match status" value="1"/>
</dbReference>
<evidence type="ECO:0000256" key="1">
    <source>
        <dbReference type="ARBA" id="ARBA00001966"/>
    </source>
</evidence>
<sequence>MSFDSCFDIIGPIMVGPSSSHTAGAVSIGRFIYEWLGDVPEWAEITLYGSFADTFQGHGTDKAIVGGLLGMDARSHGIRESQEEAKKKKMNTMLNPMTDVGWRGHPNTAVIKAHLSGQTVIVVEGASIGGGLAEIRSLNNEPVRIAIAADAEIKQIAAGSKNREGRYS</sequence>